<keyword evidence="5 8" id="KW-0547">Nucleotide-binding</keyword>
<dbReference type="SMART" id="SM00977">
    <property type="entry name" value="TilS_C"/>
    <property type="match status" value="1"/>
</dbReference>
<name>A0A4S4NNK9_9BACT</name>
<comment type="similarity">
    <text evidence="8">Belongs to the tRNA(Ile)-lysidine synthase family.</text>
</comment>
<keyword evidence="2 8" id="KW-0963">Cytoplasm</keyword>
<dbReference type="Gene3D" id="3.40.50.620">
    <property type="entry name" value="HUPs"/>
    <property type="match status" value="1"/>
</dbReference>
<evidence type="ECO:0000256" key="4">
    <source>
        <dbReference type="ARBA" id="ARBA00022694"/>
    </source>
</evidence>
<sequence>MSTDHELTQRLRDFVAREQLFSRTDRLLVAVSGGLDSTALAHLLLQAGYAIGLVHCNYQLRGKASEQDAVMVQQLATEWQVPLHSTVMTLTRKESGKSIQLEARDKRYLYFRKTLDEYNYSILCTGHHLDDSLETTLINLIRGTGLAGLRGIPPKTSFPVARPLLEFTRQEILEYAREKQLTWREDESNREEKYLRNALRHRVVPGLRALGMQDAGLRTTLAHLRSAERFMEHGMLAVPGVSAKGGIVTVRRELTGLSREDTLTLLHHLTRTMGFTDEQLQQLVDARRNITVFSAAHRGDADTRRIRCAPQVPAWESVTIEDLPYTAALPGGQIRLEKVNQPSRVDRPGYQYCRLPDLPLHLRPRQPGDRFLPFGMAGRSKKVQDLLTDDKVPAWEKDHVPMLCDQDGAIIAVVGYRISHPHAVRGDETEVLQIRWEKESPDPS</sequence>
<proteinExistence type="inferred from homology"/>
<comment type="subcellular location">
    <subcellularLocation>
        <location evidence="1 8">Cytoplasm</location>
    </subcellularLocation>
</comment>
<gene>
    <name evidence="8 10" type="primary">tilS</name>
    <name evidence="10" type="ORF">E4021_02250</name>
</gene>
<dbReference type="EC" id="6.3.4.19" evidence="8"/>
<evidence type="ECO:0000256" key="7">
    <source>
        <dbReference type="ARBA" id="ARBA00048539"/>
    </source>
</evidence>
<evidence type="ECO:0000313" key="11">
    <source>
        <dbReference type="Proteomes" id="UP000308528"/>
    </source>
</evidence>
<comment type="caution">
    <text evidence="10">The sequence shown here is derived from an EMBL/GenBank/DDBJ whole genome shotgun (WGS) entry which is preliminary data.</text>
</comment>
<dbReference type="GO" id="GO:0005737">
    <property type="term" value="C:cytoplasm"/>
    <property type="evidence" value="ECO:0007669"/>
    <property type="project" value="UniProtKB-SubCell"/>
</dbReference>
<dbReference type="EMBL" id="SRSF01000001">
    <property type="protein sequence ID" value="THH41442.1"/>
    <property type="molecule type" value="Genomic_DNA"/>
</dbReference>
<dbReference type="InterPro" id="IPR012094">
    <property type="entry name" value="tRNA_Ile_lys_synt"/>
</dbReference>
<dbReference type="InterPro" id="IPR012796">
    <property type="entry name" value="Lysidine-tRNA-synth_C"/>
</dbReference>
<dbReference type="CDD" id="cd01992">
    <property type="entry name" value="TilS_N"/>
    <property type="match status" value="1"/>
</dbReference>
<dbReference type="NCBIfam" id="TIGR02433">
    <property type="entry name" value="lysidine_TilS_C"/>
    <property type="match status" value="1"/>
</dbReference>
<dbReference type="GO" id="GO:0032267">
    <property type="term" value="F:tRNA(Ile)-lysidine synthase activity"/>
    <property type="evidence" value="ECO:0007669"/>
    <property type="project" value="UniProtKB-EC"/>
</dbReference>
<evidence type="ECO:0000256" key="1">
    <source>
        <dbReference type="ARBA" id="ARBA00004496"/>
    </source>
</evidence>
<dbReference type="InterPro" id="IPR011063">
    <property type="entry name" value="TilS/TtcA_N"/>
</dbReference>
<evidence type="ECO:0000256" key="3">
    <source>
        <dbReference type="ARBA" id="ARBA00022598"/>
    </source>
</evidence>
<protein>
    <recommendedName>
        <fullName evidence="8">tRNA(Ile)-lysidine synthase</fullName>
        <ecNumber evidence="8">6.3.4.19</ecNumber>
    </recommendedName>
    <alternativeName>
        <fullName evidence="8">tRNA(Ile)-2-lysyl-cytidine synthase</fullName>
    </alternativeName>
    <alternativeName>
        <fullName evidence="8">tRNA(Ile)-lysidine synthetase</fullName>
    </alternativeName>
</protein>
<keyword evidence="4 8" id="KW-0819">tRNA processing</keyword>
<accession>A0A4S4NNK9</accession>
<comment type="function">
    <text evidence="8">Ligates lysine onto the cytidine present at position 34 of the AUA codon-specific tRNA(Ile) that contains the anticodon CAU, in an ATP-dependent manner. Cytidine is converted to lysidine, thus changing the amino acid specificity of the tRNA from methionine to isoleucine.</text>
</comment>
<dbReference type="InterPro" id="IPR014729">
    <property type="entry name" value="Rossmann-like_a/b/a_fold"/>
</dbReference>
<dbReference type="GO" id="GO:0006400">
    <property type="term" value="P:tRNA modification"/>
    <property type="evidence" value="ECO:0007669"/>
    <property type="project" value="UniProtKB-UniRule"/>
</dbReference>
<dbReference type="NCBIfam" id="TIGR02432">
    <property type="entry name" value="lysidine_TilS_N"/>
    <property type="match status" value="1"/>
</dbReference>
<dbReference type="Pfam" id="PF11734">
    <property type="entry name" value="TilS_C"/>
    <property type="match status" value="1"/>
</dbReference>
<dbReference type="Pfam" id="PF01171">
    <property type="entry name" value="ATP_bind_3"/>
    <property type="match status" value="1"/>
</dbReference>
<dbReference type="InterPro" id="IPR012795">
    <property type="entry name" value="tRNA_Ile_lys_synt_N"/>
</dbReference>
<comment type="catalytic activity">
    <reaction evidence="7 8">
        <text>cytidine(34) in tRNA(Ile2) + L-lysine + ATP = lysidine(34) in tRNA(Ile2) + AMP + diphosphate + H(+)</text>
        <dbReference type="Rhea" id="RHEA:43744"/>
        <dbReference type="Rhea" id="RHEA-COMP:10625"/>
        <dbReference type="Rhea" id="RHEA-COMP:10670"/>
        <dbReference type="ChEBI" id="CHEBI:15378"/>
        <dbReference type="ChEBI" id="CHEBI:30616"/>
        <dbReference type="ChEBI" id="CHEBI:32551"/>
        <dbReference type="ChEBI" id="CHEBI:33019"/>
        <dbReference type="ChEBI" id="CHEBI:82748"/>
        <dbReference type="ChEBI" id="CHEBI:83665"/>
        <dbReference type="ChEBI" id="CHEBI:456215"/>
        <dbReference type="EC" id="6.3.4.19"/>
    </reaction>
</comment>
<evidence type="ECO:0000256" key="6">
    <source>
        <dbReference type="ARBA" id="ARBA00022840"/>
    </source>
</evidence>
<dbReference type="SUPFAM" id="SSF56037">
    <property type="entry name" value="PheT/TilS domain"/>
    <property type="match status" value="1"/>
</dbReference>
<dbReference type="OrthoDB" id="9807403at2"/>
<organism evidence="10 11">
    <name type="scientific">Neolewinella litorea</name>
    <dbReference type="NCBI Taxonomy" id="2562452"/>
    <lineage>
        <taxon>Bacteria</taxon>
        <taxon>Pseudomonadati</taxon>
        <taxon>Bacteroidota</taxon>
        <taxon>Saprospiria</taxon>
        <taxon>Saprospirales</taxon>
        <taxon>Lewinellaceae</taxon>
        <taxon>Neolewinella</taxon>
    </lineage>
</organism>
<feature type="domain" description="Lysidine-tRNA(Ile) synthetase C-terminal" evidence="9">
    <location>
        <begin position="360"/>
        <end position="436"/>
    </location>
</feature>
<dbReference type="Proteomes" id="UP000308528">
    <property type="component" value="Unassembled WGS sequence"/>
</dbReference>
<evidence type="ECO:0000256" key="8">
    <source>
        <dbReference type="HAMAP-Rule" id="MF_01161"/>
    </source>
</evidence>
<keyword evidence="6 8" id="KW-0067">ATP-binding</keyword>
<evidence type="ECO:0000256" key="2">
    <source>
        <dbReference type="ARBA" id="ARBA00022490"/>
    </source>
</evidence>
<keyword evidence="11" id="KW-1185">Reference proteome</keyword>
<evidence type="ECO:0000313" key="10">
    <source>
        <dbReference type="EMBL" id="THH41442.1"/>
    </source>
</evidence>
<dbReference type="AlphaFoldDB" id="A0A4S4NNK9"/>
<feature type="binding site" evidence="8">
    <location>
        <begin position="32"/>
        <end position="37"/>
    </location>
    <ligand>
        <name>ATP</name>
        <dbReference type="ChEBI" id="CHEBI:30616"/>
    </ligand>
</feature>
<reference evidence="10 11" key="1">
    <citation type="submission" date="2019-04" db="EMBL/GenBank/DDBJ databases">
        <title>Lewinella litorea sp. nov., isolated from a marine sand.</title>
        <authorList>
            <person name="Yoon J.-H."/>
        </authorList>
    </citation>
    <scope>NUCLEOTIDE SEQUENCE [LARGE SCALE GENOMIC DNA]</scope>
    <source>
        <strain evidence="10 11">HSMS-39</strain>
    </source>
</reference>
<keyword evidence="3 8" id="KW-0436">Ligase</keyword>
<dbReference type="PANTHER" id="PTHR43033">
    <property type="entry name" value="TRNA(ILE)-LYSIDINE SYNTHASE-RELATED"/>
    <property type="match status" value="1"/>
</dbReference>
<dbReference type="PANTHER" id="PTHR43033:SF1">
    <property type="entry name" value="TRNA(ILE)-LYSIDINE SYNTHASE-RELATED"/>
    <property type="match status" value="1"/>
</dbReference>
<evidence type="ECO:0000256" key="5">
    <source>
        <dbReference type="ARBA" id="ARBA00022741"/>
    </source>
</evidence>
<dbReference type="SUPFAM" id="SSF52402">
    <property type="entry name" value="Adenine nucleotide alpha hydrolases-like"/>
    <property type="match status" value="1"/>
</dbReference>
<comment type="domain">
    <text evidence="8">The N-terminal region contains the highly conserved SGGXDS motif, predicted to be a P-loop motif involved in ATP binding.</text>
</comment>
<dbReference type="HAMAP" id="MF_01161">
    <property type="entry name" value="tRNA_Ile_lys_synt"/>
    <property type="match status" value="1"/>
</dbReference>
<dbReference type="RefSeq" id="WP_136456272.1">
    <property type="nucleotide sequence ID" value="NZ_SRSF01000001.1"/>
</dbReference>
<evidence type="ECO:0000259" key="9">
    <source>
        <dbReference type="SMART" id="SM00977"/>
    </source>
</evidence>
<dbReference type="GO" id="GO:0005524">
    <property type="term" value="F:ATP binding"/>
    <property type="evidence" value="ECO:0007669"/>
    <property type="project" value="UniProtKB-UniRule"/>
</dbReference>